<evidence type="ECO:0000313" key="1">
    <source>
        <dbReference type="EMBL" id="ADV66923.1"/>
    </source>
</evidence>
<dbReference type="HOGENOM" id="CLU_1822207_0_0_0"/>
<organism evidence="1 2">
    <name type="scientific">Deinococcus maricopensis (strain DSM 21211 / LMG 22137 / NRRL B-23946 / LB-34)</name>
    <dbReference type="NCBI Taxonomy" id="709986"/>
    <lineage>
        <taxon>Bacteria</taxon>
        <taxon>Thermotogati</taxon>
        <taxon>Deinococcota</taxon>
        <taxon>Deinococci</taxon>
        <taxon>Deinococcales</taxon>
        <taxon>Deinococcaceae</taxon>
        <taxon>Deinococcus</taxon>
    </lineage>
</organism>
<gene>
    <name evidence="1" type="ordered locus">Deima_1272</name>
</gene>
<dbReference type="EMBL" id="CP002454">
    <property type="protein sequence ID" value="ADV66923.1"/>
    <property type="molecule type" value="Genomic_DNA"/>
</dbReference>
<dbReference type="KEGG" id="dmr:Deima_1272"/>
<dbReference type="AlphaFoldDB" id="E8U784"/>
<dbReference type="Proteomes" id="UP000008635">
    <property type="component" value="Chromosome"/>
</dbReference>
<reference evidence="2" key="2">
    <citation type="submission" date="2011-01" db="EMBL/GenBank/DDBJ databases">
        <title>The complete genome of Deinococcus maricopensis DSM 21211.</title>
        <authorList>
            <consortium name="US DOE Joint Genome Institute (JGI-PGF)"/>
            <person name="Lucas S."/>
            <person name="Copeland A."/>
            <person name="Lapidus A."/>
            <person name="Goodwin L."/>
            <person name="Pitluck S."/>
            <person name="Kyrpides N."/>
            <person name="Mavromatis K."/>
            <person name="Pagani I."/>
            <person name="Ivanova N."/>
            <person name="Ovchinnikova G."/>
            <person name="Zeytun A."/>
            <person name="Detter J.C."/>
            <person name="Han C."/>
            <person name="Land M."/>
            <person name="Hauser L."/>
            <person name="Markowitz V."/>
            <person name="Cheng J.-F."/>
            <person name="Hugenholtz P."/>
            <person name="Woyke T."/>
            <person name="Wu D."/>
            <person name="Pukall R."/>
            <person name="Gehrich-Schroeter G."/>
            <person name="Brambilla E."/>
            <person name="Klenk H.-P."/>
            <person name="Eisen J.A."/>
        </authorList>
    </citation>
    <scope>NUCLEOTIDE SEQUENCE [LARGE SCALE GENOMIC DNA]</scope>
    <source>
        <strain evidence="2">DSM 21211 / LMG 22137 / NRRL B-23946 / LB-34</strain>
    </source>
</reference>
<evidence type="ECO:0000313" key="2">
    <source>
        <dbReference type="Proteomes" id="UP000008635"/>
    </source>
</evidence>
<reference evidence="1 2" key="1">
    <citation type="journal article" date="2011" name="Stand. Genomic Sci.">
        <title>Complete genome sequence of Deinococcus maricopensis type strain (LB-34).</title>
        <authorList>
            <person name="Pukall R."/>
            <person name="Zeytun A."/>
            <person name="Lucas S."/>
            <person name="Lapidus A."/>
            <person name="Hammon N."/>
            <person name="Deshpande S."/>
            <person name="Nolan M."/>
            <person name="Cheng J.F."/>
            <person name="Pitluck S."/>
            <person name="Liolios K."/>
            <person name="Pagani I."/>
            <person name="Mikhailova N."/>
            <person name="Ivanova N."/>
            <person name="Mavromatis K."/>
            <person name="Pati A."/>
            <person name="Tapia R."/>
            <person name="Han C."/>
            <person name="Goodwin L."/>
            <person name="Chen A."/>
            <person name="Palaniappan K."/>
            <person name="Land M."/>
            <person name="Hauser L."/>
            <person name="Chang Y.J."/>
            <person name="Jeffries C.D."/>
            <person name="Brambilla E.M."/>
            <person name="Rohde M."/>
            <person name="Goker M."/>
            <person name="Detter J.C."/>
            <person name="Woyke T."/>
            <person name="Bristow J."/>
            <person name="Eisen J.A."/>
            <person name="Markowitz V."/>
            <person name="Hugenholtz P."/>
            <person name="Kyrpides N.C."/>
            <person name="Klenk H.P."/>
        </authorList>
    </citation>
    <scope>NUCLEOTIDE SEQUENCE [LARGE SCALE GENOMIC DNA]</scope>
    <source>
        <strain evidence="2">DSM 21211 / LMG 22137 / NRRL B-23946 / LB-34</strain>
    </source>
</reference>
<dbReference type="STRING" id="709986.Deima_1272"/>
<sequence>MPTLPPTPQEQRVLDTWRHNARFARRRVPQPIARLTLAFQRQRHPQHADVLLPLLRWSSIAPRQCQFVTAQPDVVIVLGVELYPLAWGAPWHARHLRAFEAAATHLLPPGRTLLERIEAHVTALEVRFVRTTLHGYVPEEQ</sequence>
<proteinExistence type="predicted"/>
<keyword evidence="2" id="KW-1185">Reference proteome</keyword>
<dbReference type="RefSeq" id="WP_013556428.1">
    <property type="nucleotide sequence ID" value="NC_014958.1"/>
</dbReference>
<protein>
    <submittedName>
        <fullName evidence="1">Oxidoreductase domain protein</fullName>
    </submittedName>
</protein>
<accession>E8U784</accession>
<name>E8U784_DEIML</name>